<sequence length="396" mass="44535">MAVYKEEEAIEHHLYGSSRLGLALEKARPGQLKLGYRNYELSNHLGNVLAVITDNVNIVSDEAESEWYSSKAWPNLIATNDYYPFGMGMEGRTSDLSDNEGYRYGFNGKEKDPEGMGGGGSTYDYGFRIYNPRITKFLSVDPLMKSYPMLTPYQFASNTPIQAIDLDGLEAKTVAKLKDDYENMQGYKVSINKETNETLITKIELVNVSVSGYWLKNTVTGEFKQTEINISGSGKIEKFVEFDFTVVGEKLLPGHLGHDLGFLTTSKKSNLTVNVIADLDIDIPSNSNFVNDTRNDVMFDPVVESMTTLLGNQERYWPMNLSETTFPASYWSYQDAFEVVYEFVAMKIADEDPLKASDNLTDKADRNSINLSFGIEDTKDFNALINEINNAQPVKY</sequence>
<protein>
    <submittedName>
        <fullName evidence="1">RHS repeat-associated core domain-containing protein</fullName>
    </submittedName>
</protein>
<dbReference type="OrthoDB" id="976756at2"/>
<evidence type="ECO:0000313" key="2">
    <source>
        <dbReference type="Proteomes" id="UP000193804"/>
    </source>
</evidence>
<reference evidence="2" key="1">
    <citation type="submission" date="2017-04" db="EMBL/GenBank/DDBJ databases">
        <authorList>
            <person name="Varghese N."/>
            <person name="Submissions S."/>
        </authorList>
    </citation>
    <scope>NUCLEOTIDE SEQUENCE [LARGE SCALE GENOMIC DNA]</scope>
    <source>
        <strain evidence="2">DSM 4125</strain>
    </source>
</reference>
<keyword evidence="2" id="KW-1185">Reference proteome</keyword>
<dbReference type="InterPro" id="IPR022385">
    <property type="entry name" value="Rhs_assc_core"/>
</dbReference>
<dbReference type="PANTHER" id="PTHR32305:SF15">
    <property type="entry name" value="PROTEIN RHSA-RELATED"/>
    <property type="match status" value="1"/>
</dbReference>
<dbReference type="STRING" id="1028.SAMN05661096_00453"/>
<dbReference type="Gene3D" id="2.180.10.10">
    <property type="entry name" value="RHS repeat-associated core"/>
    <property type="match status" value="1"/>
</dbReference>
<dbReference type="RefSeq" id="WP_085515461.1">
    <property type="nucleotide sequence ID" value="NZ_FXAW01000001.1"/>
</dbReference>
<dbReference type="AlphaFoldDB" id="A0A1X7ICB6"/>
<proteinExistence type="predicted"/>
<name>A0A1X7ICB6_9BACT</name>
<accession>A0A1X7ICB6</accession>
<dbReference type="NCBIfam" id="TIGR03696">
    <property type="entry name" value="Rhs_assc_core"/>
    <property type="match status" value="1"/>
</dbReference>
<gene>
    <name evidence="1" type="ORF">SAMN05661096_00453</name>
</gene>
<organism evidence="1 2">
    <name type="scientific">Marivirga sericea</name>
    <dbReference type="NCBI Taxonomy" id="1028"/>
    <lineage>
        <taxon>Bacteria</taxon>
        <taxon>Pseudomonadati</taxon>
        <taxon>Bacteroidota</taxon>
        <taxon>Cytophagia</taxon>
        <taxon>Cytophagales</taxon>
        <taxon>Marivirgaceae</taxon>
        <taxon>Marivirga</taxon>
    </lineage>
</organism>
<dbReference type="InterPro" id="IPR050708">
    <property type="entry name" value="T6SS_VgrG/RHS"/>
</dbReference>
<dbReference type="Proteomes" id="UP000193804">
    <property type="component" value="Unassembled WGS sequence"/>
</dbReference>
<dbReference type="PANTHER" id="PTHR32305">
    <property type="match status" value="1"/>
</dbReference>
<evidence type="ECO:0000313" key="1">
    <source>
        <dbReference type="EMBL" id="SMG11919.1"/>
    </source>
</evidence>
<dbReference type="EMBL" id="FXAW01000001">
    <property type="protein sequence ID" value="SMG11919.1"/>
    <property type="molecule type" value="Genomic_DNA"/>
</dbReference>